<evidence type="ECO:0000256" key="1">
    <source>
        <dbReference type="SAM" id="Phobius"/>
    </source>
</evidence>
<keyword evidence="1" id="KW-0812">Transmembrane</keyword>
<proteinExistence type="predicted"/>
<evidence type="ECO:0000313" key="3">
    <source>
        <dbReference type="Proteomes" id="UP000255283"/>
    </source>
</evidence>
<evidence type="ECO:0000313" key="2">
    <source>
        <dbReference type="EMBL" id="SUB96781.1"/>
    </source>
</evidence>
<keyword evidence="1" id="KW-0472">Membrane</keyword>
<keyword evidence="1" id="KW-1133">Transmembrane helix</keyword>
<sequence>MATTKTLMMVSIAINMLLPFLISLFFLCTL</sequence>
<reference evidence="2 3" key="1">
    <citation type="submission" date="2018-06" db="EMBL/GenBank/DDBJ databases">
        <authorList>
            <consortium name="Pathogen Informatics"/>
            <person name="Doyle S."/>
        </authorList>
    </citation>
    <scope>NUCLEOTIDE SEQUENCE [LARGE SCALE GENOMIC DNA]</scope>
    <source>
        <strain evidence="2 3">NCTC13063</strain>
    </source>
</reference>
<name>A0AAQ1ZM19_9BACT</name>
<protein>
    <submittedName>
        <fullName evidence="2">Uncharacterized protein</fullName>
    </submittedName>
</protein>
<gene>
    <name evidence="2" type="ORF">NCTC13063_02557</name>
</gene>
<comment type="caution">
    <text evidence="2">The sequence shown here is derived from an EMBL/GenBank/DDBJ whole genome shotgun (WGS) entry which is preliminary data.</text>
</comment>
<dbReference type="Proteomes" id="UP000255283">
    <property type="component" value="Unassembled WGS sequence"/>
</dbReference>
<accession>A0AAQ1ZM19</accession>
<feature type="transmembrane region" description="Helical" evidence="1">
    <location>
        <begin position="6"/>
        <end position="28"/>
    </location>
</feature>
<organism evidence="2 3">
    <name type="scientific">Segatella buccae</name>
    <dbReference type="NCBI Taxonomy" id="28126"/>
    <lineage>
        <taxon>Bacteria</taxon>
        <taxon>Pseudomonadati</taxon>
        <taxon>Bacteroidota</taxon>
        <taxon>Bacteroidia</taxon>
        <taxon>Bacteroidales</taxon>
        <taxon>Prevotellaceae</taxon>
        <taxon>Segatella</taxon>
    </lineage>
</organism>
<dbReference type="AlphaFoldDB" id="A0AAQ1ZM19"/>
<dbReference type="EMBL" id="UGTJ01000002">
    <property type="protein sequence ID" value="SUB96781.1"/>
    <property type="molecule type" value="Genomic_DNA"/>
</dbReference>